<evidence type="ECO:0000313" key="4">
    <source>
        <dbReference type="Proteomes" id="UP000603200"/>
    </source>
</evidence>
<name>A0ABQ3ZT61_9ACTN</name>
<evidence type="ECO:0008006" key="5">
    <source>
        <dbReference type="Google" id="ProtNLM"/>
    </source>
</evidence>
<dbReference type="PANTHER" id="PTHR43003">
    <property type="entry name" value="DNA-3-METHYLADENINE GLYCOSYLASE"/>
    <property type="match status" value="1"/>
</dbReference>
<dbReference type="InterPro" id="IPR051912">
    <property type="entry name" value="Alkylbase_DNA_Glycosylase/TA"/>
</dbReference>
<dbReference type="Gene3D" id="1.10.340.30">
    <property type="entry name" value="Hypothetical protein, domain 2"/>
    <property type="match status" value="1"/>
</dbReference>
<protein>
    <recommendedName>
        <fullName evidence="5">3-methyladenine DNA glycosylase/8-oxoguanine DNA glycosylase</fullName>
    </recommendedName>
</protein>
<sequence length="304" mass="32826">MAQVKTVVRRLKTPEHYHFTRTLRTLLVVSHDPCGELADGEFRLSARTPQGPGTLHLSRAGAELTATTHGPGADWLAEHADAIAGLRDDLGDFPGLAAAHPLIARLARTFSGLRFPATFQVFPRLIRAVLEQKVTGIEAHRAYRAMVKHFGEPAPGPGGLLLPPDPEAVAATAYWVFHPFGVEQRRTQALLRCAAEAARLERCTDSAEATRRLVAIPGIGPWTAAETVRTAYGDADAVSVGDFHIPNTVAWALAGEARGTDARMLELLEPFAGHRGRVCELLAAGGIMAPKFGPRMPIRSFARF</sequence>
<dbReference type="SUPFAM" id="SSF48150">
    <property type="entry name" value="DNA-glycosylase"/>
    <property type="match status" value="1"/>
</dbReference>
<accession>A0ABQ3ZT61</accession>
<dbReference type="EMBL" id="BOMN01000060">
    <property type="protein sequence ID" value="GIE21771.1"/>
    <property type="molecule type" value="Genomic_DNA"/>
</dbReference>
<dbReference type="InterPro" id="IPR011257">
    <property type="entry name" value="DNA_glycosylase"/>
</dbReference>
<reference evidence="3 4" key="1">
    <citation type="submission" date="2021-01" db="EMBL/GenBank/DDBJ databases">
        <title>Whole genome shotgun sequence of Actinoplanes humidus NBRC 14915.</title>
        <authorList>
            <person name="Komaki H."/>
            <person name="Tamura T."/>
        </authorList>
    </citation>
    <scope>NUCLEOTIDE SEQUENCE [LARGE SCALE GENOMIC DNA]</scope>
    <source>
        <strain evidence="3 4">NBRC 14915</strain>
    </source>
</reference>
<proteinExistence type="predicted"/>
<keyword evidence="4" id="KW-1185">Reference proteome</keyword>
<comment type="caution">
    <text evidence="3">The sequence shown here is derived from an EMBL/GenBank/DDBJ whole genome shotgun (WGS) entry which is preliminary data.</text>
</comment>
<keyword evidence="2" id="KW-0234">DNA repair</keyword>
<keyword evidence="1" id="KW-0227">DNA damage</keyword>
<dbReference type="Proteomes" id="UP000603200">
    <property type="component" value="Unassembled WGS sequence"/>
</dbReference>
<evidence type="ECO:0000256" key="2">
    <source>
        <dbReference type="ARBA" id="ARBA00023204"/>
    </source>
</evidence>
<evidence type="ECO:0000313" key="3">
    <source>
        <dbReference type="EMBL" id="GIE21771.1"/>
    </source>
</evidence>
<organism evidence="3 4">
    <name type="scientific">Winogradskya humida</name>
    <dbReference type="NCBI Taxonomy" id="113566"/>
    <lineage>
        <taxon>Bacteria</taxon>
        <taxon>Bacillati</taxon>
        <taxon>Actinomycetota</taxon>
        <taxon>Actinomycetes</taxon>
        <taxon>Micromonosporales</taxon>
        <taxon>Micromonosporaceae</taxon>
        <taxon>Winogradskya</taxon>
    </lineage>
</organism>
<dbReference type="PANTHER" id="PTHR43003:SF6">
    <property type="entry name" value="DNA GLYCOSYLASE"/>
    <property type="match status" value="1"/>
</dbReference>
<gene>
    <name evidence="3" type="ORF">Ahu01nite_048730</name>
</gene>
<evidence type="ECO:0000256" key="1">
    <source>
        <dbReference type="ARBA" id="ARBA00022763"/>
    </source>
</evidence>